<name>A0A0D6PWW3_KOMEU</name>
<reference evidence="7 8" key="1">
    <citation type="submission" date="2012-11" db="EMBL/GenBank/DDBJ databases">
        <title>Whole genome sequence of Gluconacetobacter europaeus NBRC3261.</title>
        <authorList>
            <person name="Azuma Y."/>
            <person name="Higashiura N."/>
            <person name="Hirakawa H."/>
            <person name="Matsushita K."/>
        </authorList>
    </citation>
    <scope>NUCLEOTIDE SEQUENCE [LARGE SCALE GENOMIC DNA]</scope>
    <source>
        <strain evidence="7 8">NBRC 3261</strain>
    </source>
</reference>
<comment type="function">
    <text evidence="5">One of two assembly initiator proteins, it binds directly to the 5'-end of the 23S rRNA, where it nucleates assembly of the 50S subunit.</text>
</comment>
<dbReference type="RefSeq" id="WP_048850375.1">
    <property type="nucleotide sequence ID" value="NZ_BANI01000037.1"/>
</dbReference>
<protein>
    <recommendedName>
        <fullName evidence="4 5">Large ribosomal subunit protein uL24</fullName>
    </recommendedName>
</protein>
<dbReference type="CDD" id="cd06089">
    <property type="entry name" value="KOW_RPL26"/>
    <property type="match status" value="1"/>
</dbReference>
<dbReference type="SUPFAM" id="SSF50104">
    <property type="entry name" value="Translation proteins SH3-like domain"/>
    <property type="match status" value="1"/>
</dbReference>
<evidence type="ECO:0000313" key="8">
    <source>
        <dbReference type="Proteomes" id="UP000032675"/>
    </source>
</evidence>
<dbReference type="Pfam" id="PF17136">
    <property type="entry name" value="ribosomal_L24"/>
    <property type="match status" value="1"/>
</dbReference>
<dbReference type="PANTHER" id="PTHR12903">
    <property type="entry name" value="MITOCHONDRIAL RIBOSOMAL PROTEIN L24"/>
    <property type="match status" value="1"/>
</dbReference>
<dbReference type="Gene3D" id="2.30.30.30">
    <property type="match status" value="1"/>
</dbReference>
<comment type="subunit">
    <text evidence="5">Part of the 50S ribosomal subunit.</text>
</comment>
<dbReference type="InterPro" id="IPR008991">
    <property type="entry name" value="Translation_prot_SH3-like_sf"/>
</dbReference>
<comment type="function">
    <text evidence="5">One of the proteins that surrounds the polypeptide exit tunnel on the outside of the subunit.</text>
</comment>
<dbReference type="InterPro" id="IPR057264">
    <property type="entry name" value="Ribosomal_uL24_C"/>
</dbReference>
<keyword evidence="5" id="KW-0694">RNA-binding</keyword>
<dbReference type="NCBIfam" id="TIGR01079">
    <property type="entry name" value="rplX_bact"/>
    <property type="match status" value="1"/>
</dbReference>
<dbReference type="SMART" id="SM00739">
    <property type="entry name" value="KOW"/>
    <property type="match status" value="1"/>
</dbReference>
<sequence>MAARIKKGDQVLVTTGGSKGTRGEVVTVLPAANKAIVRGVAIAKRHTRPSRMGEQGGIVQKEMPVHLSNLKLIDPKSGDPTKVGFRVLEDGRKVRVAKATGEVIEG</sequence>
<dbReference type="HAMAP" id="MF_01326_B">
    <property type="entry name" value="Ribosomal_uL24_B"/>
    <property type="match status" value="1"/>
</dbReference>
<keyword evidence="5" id="KW-0699">rRNA-binding</keyword>
<dbReference type="GO" id="GO:0005840">
    <property type="term" value="C:ribosome"/>
    <property type="evidence" value="ECO:0007669"/>
    <property type="project" value="UniProtKB-KW"/>
</dbReference>
<proteinExistence type="inferred from homology"/>
<accession>A0A0D6PWW3</accession>
<dbReference type="GO" id="GO:0003735">
    <property type="term" value="F:structural constituent of ribosome"/>
    <property type="evidence" value="ECO:0007669"/>
    <property type="project" value="InterPro"/>
</dbReference>
<evidence type="ECO:0000256" key="3">
    <source>
        <dbReference type="ARBA" id="ARBA00023274"/>
    </source>
</evidence>
<evidence type="ECO:0000256" key="1">
    <source>
        <dbReference type="ARBA" id="ARBA00010618"/>
    </source>
</evidence>
<comment type="caution">
    <text evidence="7">The sequence shown here is derived from an EMBL/GenBank/DDBJ whole genome shotgun (WGS) entry which is preliminary data.</text>
</comment>
<organism evidence="7 8">
    <name type="scientific">Komagataeibacter europaeus NBRC 3261</name>
    <dbReference type="NCBI Taxonomy" id="1234669"/>
    <lineage>
        <taxon>Bacteria</taxon>
        <taxon>Pseudomonadati</taxon>
        <taxon>Pseudomonadota</taxon>
        <taxon>Alphaproteobacteria</taxon>
        <taxon>Acetobacterales</taxon>
        <taxon>Acetobacteraceae</taxon>
        <taxon>Komagataeibacter</taxon>
    </lineage>
</organism>
<feature type="domain" description="KOW" evidence="6">
    <location>
        <begin position="4"/>
        <end position="31"/>
    </location>
</feature>
<dbReference type="InterPro" id="IPR014722">
    <property type="entry name" value="Rib_uL2_dom2"/>
</dbReference>
<keyword evidence="2 5" id="KW-0689">Ribosomal protein</keyword>
<dbReference type="InterPro" id="IPR005824">
    <property type="entry name" value="KOW"/>
</dbReference>
<evidence type="ECO:0000256" key="4">
    <source>
        <dbReference type="ARBA" id="ARBA00035206"/>
    </source>
</evidence>
<evidence type="ECO:0000259" key="6">
    <source>
        <dbReference type="SMART" id="SM00739"/>
    </source>
</evidence>
<keyword evidence="3 5" id="KW-0687">Ribonucleoprotein</keyword>
<evidence type="ECO:0000313" key="7">
    <source>
        <dbReference type="EMBL" id="GAN95797.1"/>
    </source>
</evidence>
<dbReference type="Proteomes" id="UP000032675">
    <property type="component" value="Unassembled WGS sequence"/>
</dbReference>
<comment type="similarity">
    <text evidence="1 5">Belongs to the universal ribosomal protein uL24 family.</text>
</comment>
<gene>
    <name evidence="5" type="primary">rplX</name>
    <name evidence="7" type="ORF">Geu3261_0037_043</name>
</gene>
<dbReference type="AlphaFoldDB" id="A0A0D6PWW3"/>
<dbReference type="GO" id="GO:0019843">
    <property type="term" value="F:rRNA binding"/>
    <property type="evidence" value="ECO:0007669"/>
    <property type="project" value="UniProtKB-UniRule"/>
</dbReference>
<evidence type="ECO:0000256" key="5">
    <source>
        <dbReference type="HAMAP-Rule" id="MF_01326"/>
    </source>
</evidence>
<evidence type="ECO:0000256" key="2">
    <source>
        <dbReference type="ARBA" id="ARBA00022980"/>
    </source>
</evidence>
<dbReference type="InterPro" id="IPR003256">
    <property type="entry name" value="Ribosomal_uL24"/>
</dbReference>
<dbReference type="GO" id="GO:0006412">
    <property type="term" value="P:translation"/>
    <property type="evidence" value="ECO:0007669"/>
    <property type="project" value="UniProtKB-UniRule"/>
</dbReference>
<dbReference type="GO" id="GO:1990904">
    <property type="term" value="C:ribonucleoprotein complex"/>
    <property type="evidence" value="ECO:0007669"/>
    <property type="project" value="UniProtKB-KW"/>
</dbReference>
<dbReference type="InterPro" id="IPR041988">
    <property type="entry name" value="Ribosomal_uL24_KOW"/>
</dbReference>
<dbReference type="EMBL" id="BANI01000037">
    <property type="protein sequence ID" value="GAN95797.1"/>
    <property type="molecule type" value="Genomic_DNA"/>
</dbReference>